<dbReference type="Pfam" id="PF24172">
    <property type="entry name" value="CdiI_ImmP"/>
    <property type="match status" value="1"/>
</dbReference>
<gene>
    <name evidence="1" type="ORF">NCTC9185_03462</name>
</gene>
<dbReference type="EMBL" id="CABDVU010000001">
    <property type="protein sequence ID" value="VTN11506.1"/>
    <property type="molecule type" value="Genomic_DNA"/>
</dbReference>
<dbReference type="InterPro" id="IPR049585">
    <property type="entry name" value="CdiI_EcoliA0-like"/>
</dbReference>
<evidence type="ECO:0000313" key="2">
    <source>
        <dbReference type="Proteomes" id="UP000339249"/>
    </source>
</evidence>
<proteinExistence type="predicted"/>
<protein>
    <submittedName>
        <fullName evidence="1">Uncharacterized protein</fullName>
    </submittedName>
</protein>
<evidence type="ECO:0000313" key="1">
    <source>
        <dbReference type="EMBL" id="VTN11506.1"/>
    </source>
</evidence>
<organism evidence="1 2">
    <name type="scientific">Raoultella terrigena</name>
    <name type="common">Klebsiella terrigena</name>
    <dbReference type="NCBI Taxonomy" id="577"/>
    <lineage>
        <taxon>Bacteria</taxon>
        <taxon>Pseudomonadati</taxon>
        <taxon>Pseudomonadota</taxon>
        <taxon>Gammaproteobacteria</taxon>
        <taxon>Enterobacterales</taxon>
        <taxon>Enterobacteriaceae</taxon>
        <taxon>Klebsiella/Raoultella group</taxon>
        <taxon>Raoultella</taxon>
    </lineage>
</organism>
<dbReference type="CDD" id="cd20693">
    <property type="entry name" value="CdiI_EcoliA0-like"/>
    <property type="match status" value="1"/>
</dbReference>
<reference evidence="1 2" key="1">
    <citation type="submission" date="2019-04" db="EMBL/GenBank/DDBJ databases">
        <authorList>
            <consortium name="Pathogen Informatics"/>
        </authorList>
    </citation>
    <scope>NUCLEOTIDE SEQUENCE [LARGE SCALE GENOMIC DNA]</scope>
    <source>
        <strain evidence="1 2">NCTC9185</strain>
    </source>
</reference>
<dbReference type="AlphaFoldDB" id="A0A4U9D2T4"/>
<sequence length="146" mass="16702">MALEATDGMLVSIMLPGKKVEKMTLFDECKKALSTDFDVLKGQRAKDALNILYKFPFSNGNLLWAELKYVDYEEINDLISDNNNKNYDAFVFVDDINIPIFKSNLALIAENIYDVTALSPKIFIFNNELILQPQFPNETIRLGRKN</sequence>
<name>A0A4U9D2T4_RAOTE</name>
<accession>A0A4U9D2T4</accession>
<dbReference type="Proteomes" id="UP000339249">
    <property type="component" value="Unassembled WGS sequence"/>
</dbReference>